<keyword evidence="3 8" id="KW-0479">Metal-binding</keyword>
<sequence>MTDAAERRAVAERAARAGGEVAASLFREDLAVETKDNETDYVTRADREAQEAVTAVLRERYPTEPVVGEEAEARKTVPERGPAWVVDPIDGSHNYVRGGRVWGTCVAAVRDGEPVAAATVCPALGDAYVAGDGSTERNGRVVGVSDRSNPATCSVAPTVWWPSDRRDEFARASEAVVTRFGDLRRPGSVQVALAQVAAGRLDGAVTNVAVNPWDSLAGVHLVRRAGGRVTDLSGDPWRHDATGLVASNGAVHDAVLAAAREI</sequence>
<evidence type="ECO:0000256" key="5">
    <source>
        <dbReference type="ARBA" id="ARBA00022842"/>
    </source>
</evidence>
<feature type="binding site" evidence="8">
    <location>
        <position position="214"/>
    </location>
    <ligand>
        <name>Mg(2+)</name>
        <dbReference type="ChEBI" id="CHEBI:18420"/>
        <label>1</label>
        <note>catalytic</note>
    </ligand>
</feature>
<reference evidence="9 10" key="1">
    <citation type="submission" date="2020-12" db="EMBL/GenBank/DDBJ databases">
        <title>Halosimplex halophilum sp. nov. and Halosimplex salinum sp. nov., two new members of the genus Halosimplex.</title>
        <authorList>
            <person name="Cui H.L."/>
        </authorList>
    </citation>
    <scope>NUCLEOTIDE SEQUENCE [LARGE SCALE GENOMIC DNA]</scope>
    <source>
        <strain evidence="9 10">YGH94</strain>
    </source>
</reference>
<protein>
    <recommendedName>
        <fullName evidence="2">fructose-bisphosphatase</fullName>
        <ecNumber evidence="2">3.1.3.11</ecNumber>
    </recommendedName>
</protein>
<evidence type="ECO:0000313" key="9">
    <source>
        <dbReference type="EMBL" id="QPV61241.1"/>
    </source>
</evidence>
<keyword evidence="10" id="KW-1185">Reference proteome</keyword>
<dbReference type="GeneID" id="60588968"/>
<keyword evidence="6" id="KW-0119">Carbohydrate metabolism</keyword>
<dbReference type="RefSeq" id="WP_198060074.1">
    <property type="nucleotide sequence ID" value="NZ_CP065856.1"/>
</dbReference>
<dbReference type="GO" id="GO:0042132">
    <property type="term" value="F:fructose 1,6-bisphosphate 1-phosphatase activity"/>
    <property type="evidence" value="ECO:0007669"/>
    <property type="project" value="UniProtKB-EC"/>
</dbReference>
<comment type="similarity">
    <text evidence="7">Belongs to the inositol monophosphatase superfamily. FBPase class 4 family.</text>
</comment>
<gene>
    <name evidence="9" type="ORF">I7X12_10705</name>
</gene>
<dbReference type="PANTHER" id="PTHR20854">
    <property type="entry name" value="INOSITOL MONOPHOSPHATASE"/>
    <property type="match status" value="1"/>
</dbReference>
<dbReference type="CDD" id="cd01637">
    <property type="entry name" value="IMPase_like"/>
    <property type="match status" value="1"/>
</dbReference>
<dbReference type="EC" id="3.1.3.11" evidence="2"/>
<keyword evidence="5 8" id="KW-0460">Magnesium</keyword>
<dbReference type="AlphaFoldDB" id="A0A7T3FV39"/>
<evidence type="ECO:0000256" key="3">
    <source>
        <dbReference type="ARBA" id="ARBA00022723"/>
    </source>
</evidence>
<dbReference type="Gene3D" id="3.30.540.10">
    <property type="entry name" value="Fructose-1,6-Bisphosphatase, subunit A, domain 1"/>
    <property type="match status" value="1"/>
</dbReference>
<comment type="cofactor">
    <cofactor evidence="8">
        <name>Mg(2+)</name>
        <dbReference type="ChEBI" id="CHEBI:18420"/>
    </cofactor>
</comment>
<dbReference type="InterPro" id="IPR020583">
    <property type="entry name" value="Inositol_monoP_metal-BS"/>
</dbReference>
<feature type="binding site" evidence="8">
    <location>
        <position position="90"/>
    </location>
    <ligand>
        <name>Mg(2+)</name>
        <dbReference type="ChEBI" id="CHEBI:18420"/>
        <label>2</label>
    </ligand>
</feature>
<name>A0A7T3FV39_9EURY</name>
<feature type="binding site" evidence="8">
    <location>
        <position position="89"/>
    </location>
    <ligand>
        <name>Mg(2+)</name>
        <dbReference type="ChEBI" id="CHEBI:18420"/>
        <label>1</label>
        <note>catalytic</note>
    </ligand>
</feature>
<dbReference type="GO" id="GO:0007165">
    <property type="term" value="P:signal transduction"/>
    <property type="evidence" value="ECO:0007669"/>
    <property type="project" value="TreeGrafter"/>
</dbReference>
<evidence type="ECO:0000256" key="1">
    <source>
        <dbReference type="ARBA" id="ARBA00001273"/>
    </source>
</evidence>
<evidence type="ECO:0000256" key="7">
    <source>
        <dbReference type="ARBA" id="ARBA00038103"/>
    </source>
</evidence>
<accession>A0A7T3FV39</accession>
<dbReference type="Gene3D" id="3.40.190.80">
    <property type="match status" value="1"/>
</dbReference>
<dbReference type="GO" id="GO:0046872">
    <property type="term" value="F:metal ion binding"/>
    <property type="evidence" value="ECO:0007669"/>
    <property type="project" value="UniProtKB-KW"/>
</dbReference>
<dbReference type="EMBL" id="CP065856">
    <property type="protein sequence ID" value="QPV61241.1"/>
    <property type="molecule type" value="Genomic_DNA"/>
</dbReference>
<dbReference type="KEGG" id="hlt:I7X12_10705"/>
<dbReference type="OrthoDB" id="58111at2157"/>
<dbReference type="GO" id="GO:0008934">
    <property type="term" value="F:inositol monophosphate 1-phosphatase activity"/>
    <property type="evidence" value="ECO:0007669"/>
    <property type="project" value="TreeGrafter"/>
</dbReference>
<evidence type="ECO:0000313" key="10">
    <source>
        <dbReference type="Proteomes" id="UP000595001"/>
    </source>
</evidence>
<organism evidence="9 10">
    <name type="scientific">Halosimplex litoreum</name>
    <dbReference type="NCBI Taxonomy" id="1198301"/>
    <lineage>
        <taxon>Archaea</taxon>
        <taxon>Methanobacteriati</taxon>
        <taxon>Methanobacteriota</taxon>
        <taxon>Stenosarchaea group</taxon>
        <taxon>Halobacteria</taxon>
        <taxon>Halobacteriales</taxon>
        <taxon>Haloarculaceae</taxon>
        <taxon>Halosimplex</taxon>
    </lineage>
</organism>
<dbReference type="PROSITE" id="PS00629">
    <property type="entry name" value="IMP_1"/>
    <property type="match status" value="1"/>
</dbReference>
<dbReference type="PANTHER" id="PTHR20854:SF4">
    <property type="entry name" value="INOSITOL-1-MONOPHOSPHATASE-RELATED"/>
    <property type="match status" value="1"/>
</dbReference>
<dbReference type="InterPro" id="IPR000760">
    <property type="entry name" value="Inositol_monophosphatase-like"/>
</dbReference>
<evidence type="ECO:0000256" key="2">
    <source>
        <dbReference type="ARBA" id="ARBA00013093"/>
    </source>
</evidence>
<comment type="catalytic activity">
    <reaction evidence="1">
        <text>beta-D-fructose 1,6-bisphosphate + H2O = beta-D-fructose 6-phosphate + phosphate</text>
        <dbReference type="Rhea" id="RHEA:11064"/>
        <dbReference type="ChEBI" id="CHEBI:15377"/>
        <dbReference type="ChEBI" id="CHEBI:32966"/>
        <dbReference type="ChEBI" id="CHEBI:43474"/>
        <dbReference type="ChEBI" id="CHEBI:57634"/>
        <dbReference type="EC" id="3.1.3.11"/>
    </reaction>
</comment>
<feature type="binding site" evidence="8">
    <location>
        <position position="69"/>
    </location>
    <ligand>
        <name>Mg(2+)</name>
        <dbReference type="ChEBI" id="CHEBI:18420"/>
        <label>1</label>
        <note>catalytic</note>
    </ligand>
</feature>
<evidence type="ECO:0000256" key="6">
    <source>
        <dbReference type="ARBA" id="ARBA00023277"/>
    </source>
</evidence>
<keyword evidence="4" id="KW-0378">Hydrolase</keyword>
<proteinExistence type="inferred from homology"/>
<dbReference type="SUPFAM" id="SSF56655">
    <property type="entry name" value="Carbohydrate phosphatase"/>
    <property type="match status" value="1"/>
</dbReference>
<evidence type="ECO:0000256" key="4">
    <source>
        <dbReference type="ARBA" id="ARBA00022801"/>
    </source>
</evidence>
<evidence type="ECO:0000256" key="8">
    <source>
        <dbReference type="PIRSR" id="PIRSR600760-2"/>
    </source>
</evidence>
<dbReference type="GO" id="GO:0006020">
    <property type="term" value="P:inositol metabolic process"/>
    <property type="evidence" value="ECO:0007669"/>
    <property type="project" value="TreeGrafter"/>
</dbReference>
<dbReference type="Pfam" id="PF00459">
    <property type="entry name" value="Inositol_P"/>
    <property type="match status" value="1"/>
</dbReference>
<dbReference type="Proteomes" id="UP000595001">
    <property type="component" value="Chromosome"/>
</dbReference>
<dbReference type="PRINTS" id="PR00377">
    <property type="entry name" value="IMPHPHTASES"/>
</dbReference>
<feature type="binding site" evidence="8">
    <location>
        <position position="87"/>
    </location>
    <ligand>
        <name>Mg(2+)</name>
        <dbReference type="ChEBI" id="CHEBI:18420"/>
        <label>1</label>
        <note>catalytic</note>
    </ligand>
</feature>